<dbReference type="Pfam" id="PF00295">
    <property type="entry name" value="Glyco_hydro_28"/>
    <property type="match status" value="1"/>
</dbReference>
<evidence type="ECO:0000256" key="3">
    <source>
        <dbReference type="ARBA" id="ARBA00023295"/>
    </source>
</evidence>
<evidence type="ECO:0000256" key="2">
    <source>
        <dbReference type="ARBA" id="ARBA00022801"/>
    </source>
</evidence>
<dbReference type="GO" id="GO:0004650">
    <property type="term" value="F:polygalacturonase activity"/>
    <property type="evidence" value="ECO:0007669"/>
    <property type="project" value="InterPro"/>
</dbReference>
<organism evidence="6 7">
    <name type="scientific">Folsomia candida</name>
    <name type="common">Springtail</name>
    <dbReference type="NCBI Taxonomy" id="158441"/>
    <lineage>
        <taxon>Eukaryota</taxon>
        <taxon>Metazoa</taxon>
        <taxon>Ecdysozoa</taxon>
        <taxon>Arthropoda</taxon>
        <taxon>Hexapoda</taxon>
        <taxon>Collembola</taxon>
        <taxon>Entomobryomorpha</taxon>
        <taxon>Isotomoidea</taxon>
        <taxon>Isotomidae</taxon>
        <taxon>Proisotominae</taxon>
        <taxon>Folsomia</taxon>
    </lineage>
</organism>
<keyword evidence="3 5" id="KW-0326">Glycosidase</keyword>
<keyword evidence="2 5" id="KW-0378">Hydrolase</keyword>
<protein>
    <submittedName>
        <fullName evidence="6">Putative polygalacturonase</fullName>
    </submittedName>
</protein>
<dbReference type="SMART" id="SM00710">
    <property type="entry name" value="PbH1"/>
    <property type="match status" value="4"/>
</dbReference>
<dbReference type="InterPro" id="IPR012334">
    <property type="entry name" value="Pectin_lyas_fold"/>
</dbReference>
<feature type="active site" evidence="4">
    <location>
        <position position="299"/>
    </location>
</feature>
<sequence>VPIILARISEPTFPDVTFNILEYGAIPAPNLNDVEAPFSVVDANTNAFRNAIGLANIFGVWVCLIRGWGQLAISPITIRSNVNVHLATRESIVRFTRNTTAYPLVFTRWEGIELINYSPFVYAFEEENIALTAVGLLDGNCDCEHWWPWKGTWYAQCWETTPINQTIDRDALFQMAEDDVPVVDRVFGEGHYLRPQFIQPYRSKNVLIQGITITNSPMWIVHPVLCDNVVVRDVNITSLGPNSDGVDPESCKDVWIYNVTFNNGDDDIAIKSGRNADGRRVNVSSENIVIQDCSMEEGHGGVTLGSCISGGVKKVFAERIYLSSDMLDTAIRGGLLEGFYLRDITVGRVGRQVIEVDFFYEEGPNAGFVPVIKDFVIQNLTLLEFAPYTCYIRGYEGHPNASFVGLRLENATFNGVANDPHYVVENVDVVELENVVVNGAVWEWGK</sequence>
<evidence type="ECO:0000256" key="4">
    <source>
        <dbReference type="PROSITE-ProRule" id="PRU10052"/>
    </source>
</evidence>
<dbReference type="InterPro" id="IPR000743">
    <property type="entry name" value="Glyco_hydro_28"/>
</dbReference>
<dbReference type="InterPro" id="IPR051801">
    <property type="entry name" value="GH28_Enzymes"/>
</dbReference>
<dbReference type="GO" id="GO:0005975">
    <property type="term" value="P:carbohydrate metabolic process"/>
    <property type="evidence" value="ECO:0007669"/>
    <property type="project" value="InterPro"/>
</dbReference>
<comment type="caution">
    <text evidence="6">The sequence shown here is derived from an EMBL/GenBank/DDBJ whole genome shotgun (WGS) entry which is preliminary data.</text>
</comment>
<dbReference type="Gene3D" id="2.160.20.10">
    <property type="entry name" value="Single-stranded right-handed beta-helix, Pectin lyase-like"/>
    <property type="match status" value="1"/>
</dbReference>
<dbReference type="PANTHER" id="PTHR31339:SF9">
    <property type="entry name" value="PLASMIN AND FIBRONECTIN-BINDING PROTEIN A"/>
    <property type="match status" value="1"/>
</dbReference>
<feature type="non-terminal residue" evidence="6">
    <location>
        <position position="1"/>
    </location>
</feature>
<dbReference type="InterPro" id="IPR006626">
    <property type="entry name" value="PbH1"/>
</dbReference>
<comment type="similarity">
    <text evidence="1 5">Belongs to the glycosyl hydrolase 28 family.</text>
</comment>
<evidence type="ECO:0000313" key="6">
    <source>
        <dbReference type="EMBL" id="OXA54953.1"/>
    </source>
</evidence>
<dbReference type="PROSITE" id="PS00502">
    <property type="entry name" value="POLYGALACTURONASE"/>
    <property type="match status" value="1"/>
</dbReference>
<evidence type="ECO:0000256" key="1">
    <source>
        <dbReference type="ARBA" id="ARBA00008834"/>
    </source>
</evidence>
<dbReference type="EMBL" id="LNIX01000005">
    <property type="protein sequence ID" value="OXA54953.1"/>
    <property type="molecule type" value="Genomic_DNA"/>
</dbReference>
<dbReference type="PANTHER" id="PTHR31339">
    <property type="entry name" value="PECTIN LYASE-RELATED"/>
    <property type="match status" value="1"/>
</dbReference>
<dbReference type="AlphaFoldDB" id="A0A226EBN6"/>
<accession>A0A226EBN6</accession>
<name>A0A226EBN6_FOLCA</name>
<reference evidence="6 7" key="1">
    <citation type="submission" date="2015-12" db="EMBL/GenBank/DDBJ databases">
        <title>The genome of Folsomia candida.</title>
        <authorList>
            <person name="Faddeeva A."/>
            <person name="Derks M.F."/>
            <person name="Anvar Y."/>
            <person name="Smit S."/>
            <person name="Van Straalen N."/>
            <person name="Roelofs D."/>
        </authorList>
    </citation>
    <scope>NUCLEOTIDE SEQUENCE [LARGE SCALE GENOMIC DNA]</scope>
    <source>
        <strain evidence="6 7">VU population</strain>
        <tissue evidence="6">Whole body</tissue>
    </source>
</reference>
<dbReference type="STRING" id="158441.A0A226EBN6"/>
<keyword evidence="7" id="KW-1185">Reference proteome</keyword>
<dbReference type="OrthoDB" id="187139at2759"/>
<evidence type="ECO:0000256" key="5">
    <source>
        <dbReference type="RuleBase" id="RU361169"/>
    </source>
</evidence>
<evidence type="ECO:0000313" key="7">
    <source>
        <dbReference type="Proteomes" id="UP000198287"/>
    </source>
</evidence>
<proteinExistence type="inferred from homology"/>
<gene>
    <name evidence="6" type="ORF">Fcan01_11785</name>
</gene>
<dbReference type="SUPFAM" id="SSF51126">
    <property type="entry name" value="Pectin lyase-like"/>
    <property type="match status" value="1"/>
</dbReference>
<dbReference type="Proteomes" id="UP000198287">
    <property type="component" value="Unassembled WGS sequence"/>
</dbReference>
<dbReference type="InterPro" id="IPR011050">
    <property type="entry name" value="Pectin_lyase_fold/virulence"/>
</dbReference>